<dbReference type="Gene3D" id="3.30.60.20">
    <property type="match status" value="1"/>
</dbReference>
<dbReference type="PROSITE" id="PS50081">
    <property type="entry name" value="ZF_DAG_PE_2"/>
    <property type="match status" value="1"/>
</dbReference>
<gene>
    <name evidence="5" type="ORF">LWI29_032906</name>
</gene>
<keyword evidence="6" id="KW-1185">Reference proteome</keyword>
<dbReference type="EMBL" id="JAUESC010000380">
    <property type="protein sequence ID" value="KAK0593206.1"/>
    <property type="molecule type" value="Genomic_DNA"/>
</dbReference>
<evidence type="ECO:0000313" key="6">
    <source>
        <dbReference type="Proteomes" id="UP001168877"/>
    </source>
</evidence>
<protein>
    <recommendedName>
        <fullName evidence="4">Phorbol-ester/DAG-type domain-containing protein</fullName>
    </recommendedName>
</protein>
<evidence type="ECO:0000259" key="4">
    <source>
        <dbReference type="PROSITE" id="PS50081"/>
    </source>
</evidence>
<dbReference type="InterPro" id="IPR002219">
    <property type="entry name" value="PKC_DAG/PE"/>
</dbReference>
<feature type="domain" description="Phorbol-ester/DAG-type" evidence="4">
    <location>
        <begin position="11"/>
        <end position="59"/>
    </location>
</feature>
<dbReference type="InterPro" id="IPR046349">
    <property type="entry name" value="C1-like_sf"/>
</dbReference>
<keyword evidence="3" id="KW-0862">Zinc</keyword>
<evidence type="ECO:0000256" key="1">
    <source>
        <dbReference type="ARBA" id="ARBA00022723"/>
    </source>
</evidence>
<evidence type="ECO:0000256" key="3">
    <source>
        <dbReference type="ARBA" id="ARBA00022833"/>
    </source>
</evidence>
<sequence>MEEIFLPEFHPHNLKRQIYNNRYRCDGCGESGFGLRRFRCKQCNFNLHDECAHVKQTTTHDLYKNNIFNFFRNPPDHSIVCAIRGLSVYGFVYYCEKLKSNLYPCCHSLPSKFKFYHLEFTLRDKILSPTCLWCRNESYFPIEGLSYVSKFNFHVRCAKQMIHREYVKGVHLGNSFERAISSKQLGDTSWRPLEKTKEEENSDEFCNQQPCLRVYFGCS</sequence>
<name>A0AA39S8W9_ACESA</name>
<evidence type="ECO:0000313" key="5">
    <source>
        <dbReference type="EMBL" id="KAK0593206.1"/>
    </source>
</evidence>
<dbReference type="InterPro" id="IPR004146">
    <property type="entry name" value="DC1"/>
</dbReference>
<reference evidence="5" key="1">
    <citation type="journal article" date="2022" name="Plant J.">
        <title>Strategies of tolerance reflected in two North American maple genomes.</title>
        <authorList>
            <person name="McEvoy S.L."/>
            <person name="Sezen U.U."/>
            <person name="Trouern-Trend A."/>
            <person name="McMahon S.M."/>
            <person name="Schaberg P.G."/>
            <person name="Yang J."/>
            <person name="Wegrzyn J.L."/>
            <person name="Swenson N.G."/>
        </authorList>
    </citation>
    <scope>NUCLEOTIDE SEQUENCE</scope>
    <source>
        <strain evidence="5">NS2018</strain>
    </source>
</reference>
<dbReference type="SUPFAM" id="SSF57889">
    <property type="entry name" value="Cysteine-rich domain"/>
    <property type="match status" value="2"/>
</dbReference>
<dbReference type="PANTHER" id="PTHR46477:SF5">
    <property type="entry name" value="PHORBOL-ESTER_DAG-TYPE DOMAIN-CONTAINING PROTEIN"/>
    <property type="match status" value="1"/>
</dbReference>
<dbReference type="PANTHER" id="PTHR46477">
    <property type="entry name" value="CYSTEINE/HISTIDINE-RICH C1 DOMAIN FAMILY PROTEIN"/>
    <property type="match status" value="1"/>
</dbReference>
<accession>A0AA39S8W9</accession>
<dbReference type="GO" id="GO:0046872">
    <property type="term" value="F:metal ion binding"/>
    <property type="evidence" value="ECO:0007669"/>
    <property type="project" value="UniProtKB-KW"/>
</dbReference>
<reference evidence="5" key="2">
    <citation type="submission" date="2023-06" db="EMBL/GenBank/DDBJ databases">
        <authorList>
            <person name="Swenson N.G."/>
            <person name="Wegrzyn J.L."/>
            <person name="Mcevoy S.L."/>
        </authorList>
    </citation>
    <scope>NUCLEOTIDE SEQUENCE</scope>
    <source>
        <strain evidence="5">NS2018</strain>
        <tissue evidence="5">Leaf</tissue>
    </source>
</reference>
<comment type="caution">
    <text evidence="5">The sequence shown here is derived from an EMBL/GenBank/DDBJ whole genome shotgun (WGS) entry which is preliminary data.</text>
</comment>
<proteinExistence type="predicted"/>
<dbReference type="AlphaFoldDB" id="A0AA39S8W9"/>
<dbReference type="Pfam" id="PF03107">
    <property type="entry name" value="C1_2"/>
    <property type="match status" value="1"/>
</dbReference>
<dbReference type="Proteomes" id="UP001168877">
    <property type="component" value="Unassembled WGS sequence"/>
</dbReference>
<evidence type="ECO:0000256" key="2">
    <source>
        <dbReference type="ARBA" id="ARBA00022737"/>
    </source>
</evidence>
<keyword evidence="2" id="KW-0677">Repeat</keyword>
<keyword evidence="1" id="KW-0479">Metal-binding</keyword>
<organism evidence="5 6">
    <name type="scientific">Acer saccharum</name>
    <name type="common">Sugar maple</name>
    <dbReference type="NCBI Taxonomy" id="4024"/>
    <lineage>
        <taxon>Eukaryota</taxon>
        <taxon>Viridiplantae</taxon>
        <taxon>Streptophyta</taxon>
        <taxon>Embryophyta</taxon>
        <taxon>Tracheophyta</taxon>
        <taxon>Spermatophyta</taxon>
        <taxon>Magnoliopsida</taxon>
        <taxon>eudicotyledons</taxon>
        <taxon>Gunneridae</taxon>
        <taxon>Pentapetalae</taxon>
        <taxon>rosids</taxon>
        <taxon>malvids</taxon>
        <taxon>Sapindales</taxon>
        <taxon>Sapindaceae</taxon>
        <taxon>Hippocastanoideae</taxon>
        <taxon>Acereae</taxon>
        <taxon>Acer</taxon>
    </lineage>
</organism>